<protein>
    <recommendedName>
        <fullName evidence="1">FlgD/Vpr Ig-like domain-containing protein</fullName>
    </recommendedName>
</protein>
<reference evidence="2 3" key="1">
    <citation type="journal article" date="2019" name="Nat. Microbiol.">
        <title>Mediterranean grassland soil C-N compound turnover is dependent on rainfall and depth, and is mediated by genomically divergent microorganisms.</title>
        <authorList>
            <person name="Diamond S."/>
            <person name="Andeer P.F."/>
            <person name="Li Z."/>
            <person name="Crits-Christoph A."/>
            <person name="Burstein D."/>
            <person name="Anantharaman K."/>
            <person name="Lane K.R."/>
            <person name="Thomas B.C."/>
            <person name="Pan C."/>
            <person name="Northen T.R."/>
            <person name="Banfield J.F."/>
        </authorList>
    </citation>
    <scope>NUCLEOTIDE SEQUENCE [LARGE SCALE GENOMIC DNA]</scope>
    <source>
        <strain evidence="2">WS_2</strain>
    </source>
</reference>
<comment type="caution">
    <text evidence="2">The sequence shown here is derived from an EMBL/GenBank/DDBJ whole genome shotgun (WGS) entry which is preliminary data.</text>
</comment>
<dbReference type="AlphaFoldDB" id="A0A538T0E7"/>
<organism evidence="2 3">
    <name type="scientific">Eiseniibacteriota bacterium</name>
    <dbReference type="NCBI Taxonomy" id="2212470"/>
    <lineage>
        <taxon>Bacteria</taxon>
        <taxon>Candidatus Eiseniibacteriota</taxon>
    </lineage>
</organism>
<evidence type="ECO:0000259" key="1">
    <source>
        <dbReference type="Pfam" id="PF13860"/>
    </source>
</evidence>
<name>A0A538T0E7_UNCEI</name>
<feature type="domain" description="FlgD/Vpr Ig-like" evidence="1">
    <location>
        <begin position="256"/>
        <end position="315"/>
    </location>
</feature>
<dbReference type="Proteomes" id="UP000317716">
    <property type="component" value="Unassembled WGS sequence"/>
</dbReference>
<sequence>MTASARAPTVVSRFLTTVSLFHYAARLLALVALLAAAPPPQLACAGPVLGFLEEFTGTSTGLWSGGTPISNPGTGGYLGSGDGYLLLANTAPSQFGTVANGDEYVGDWTAAGITQVRVWLNDVGNADPLDMHFSIGDGTLNFWQYNIGFHPPLHAWGEYVVPLTGGANWTRIRGSGTFAAALTSVDRIHLRHDPPPFAIIPNPPDPIAADAGIDHVLLTNGLVGVDPFEPAVVHPVELAPPYPNPSRGPVSLAVRAPDAGVIRLEIVDLAGRTLRHVELADLGSGPRTWLWDGLDATGRRVPAGYYRVRATGAAGGMSRPLARIN</sequence>
<accession>A0A538T0E7</accession>
<dbReference type="InterPro" id="IPR025965">
    <property type="entry name" value="FlgD/Vpr_Ig-like"/>
</dbReference>
<gene>
    <name evidence="2" type="ORF">E6K72_03935</name>
</gene>
<dbReference type="Gene3D" id="2.60.40.4070">
    <property type="match status" value="1"/>
</dbReference>
<dbReference type="EMBL" id="VBOS01000136">
    <property type="protein sequence ID" value="TMQ57117.1"/>
    <property type="molecule type" value="Genomic_DNA"/>
</dbReference>
<dbReference type="Pfam" id="PF13860">
    <property type="entry name" value="FlgD_ig"/>
    <property type="match status" value="1"/>
</dbReference>
<proteinExistence type="predicted"/>
<evidence type="ECO:0000313" key="3">
    <source>
        <dbReference type="Proteomes" id="UP000317716"/>
    </source>
</evidence>
<evidence type="ECO:0000313" key="2">
    <source>
        <dbReference type="EMBL" id="TMQ57117.1"/>
    </source>
</evidence>